<name>A0A8A1MRH0_AJECA</name>
<evidence type="ECO:0000313" key="2">
    <source>
        <dbReference type="EMBL" id="QSS66647.1"/>
    </source>
</evidence>
<protein>
    <submittedName>
        <fullName evidence="2">Uncharacterized protein</fullName>
    </submittedName>
</protein>
<proteinExistence type="predicted"/>
<dbReference type="EMBL" id="CP069116">
    <property type="protein sequence ID" value="QSS66647.1"/>
    <property type="molecule type" value="Genomic_DNA"/>
</dbReference>
<feature type="region of interest" description="Disordered" evidence="1">
    <location>
        <begin position="41"/>
        <end position="64"/>
    </location>
</feature>
<evidence type="ECO:0000313" key="3">
    <source>
        <dbReference type="Proteomes" id="UP000663671"/>
    </source>
</evidence>
<evidence type="ECO:0000256" key="1">
    <source>
        <dbReference type="SAM" id="MobiDB-lite"/>
    </source>
</evidence>
<accession>A0A8A1MRH0</accession>
<sequence length="173" mass="19341">MSISALGSWEAYHSVLKNHHGIKPHPLVSAIRAETKWVNNRVPSRTSPPQKFHHGGKEAASVNPCDENTSLASKPLDGGLQVLDWKMNHSGLHGDEDIRIELKDGPVLEAHSDIRITRSTGNCQIGDNIVRTLESDIWPDGVTKMKFCSSTKCNPRAWRNALRQQREDARHQI</sequence>
<gene>
    <name evidence="2" type="ORF">I7I51_02837</name>
</gene>
<reference evidence="2" key="1">
    <citation type="submission" date="2021-01" db="EMBL/GenBank/DDBJ databases">
        <title>Chromosome-level genome assembly of a human fungal pathogen reveals clustering of transcriptionally co-regulated genes.</title>
        <authorList>
            <person name="Voorhies M."/>
            <person name="Cohen S."/>
            <person name="Shea T.P."/>
            <person name="Petrus S."/>
            <person name="Munoz J.F."/>
            <person name="Poplawski S."/>
            <person name="Goldman W.E."/>
            <person name="Michael T."/>
            <person name="Cuomo C.A."/>
            <person name="Sil A."/>
            <person name="Beyhan S."/>
        </authorList>
    </citation>
    <scope>NUCLEOTIDE SEQUENCE</scope>
    <source>
        <strain evidence="2">WU24</strain>
    </source>
</reference>
<organism evidence="2 3">
    <name type="scientific">Ajellomyces capsulatus</name>
    <name type="common">Darling's disease fungus</name>
    <name type="synonym">Histoplasma capsulatum</name>
    <dbReference type="NCBI Taxonomy" id="5037"/>
    <lineage>
        <taxon>Eukaryota</taxon>
        <taxon>Fungi</taxon>
        <taxon>Dikarya</taxon>
        <taxon>Ascomycota</taxon>
        <taxon>Pezizomycotina</taxon>
        <taxon>Eurotiomycetes</taxon>
        <taxon>Eurotiomycetidae</taxon>
        <taxon>Onygenales</taxon>
        <taxon>Ajellomycetaceae</taxon>
        <taxon>Histoplasma</taxon>
    </lineage>
</organism>
<dbReference type="VEuPathDB" id="FungiDB:I7I51_02837"/>
<dbReference type="AlphaFoldDB" id="A0A8A1MRH0"/>
<dbReference type="Proteomes" id="UP000663671">
    <property type="component" value="Chromosome 6"/>
</dbReference>